<keyword evidence="1" id="KW-0732">Signal</keyword>
<gene>
    <name evidence="4" type="ORF">KCG44_00535</name>
</gene>
<proteinExistence type="predicted"/>
<name>A0ABS6SA62_9SPHN</name>
<dbReference type="Proteomes" id="UP000722336">
    <property type="component" value="Unassembled WGS sequence"/>
</dbReference>
<dbReference type="EMBL" id="JAGSPA010000001">
    <property type="protein sequence ID" value="MBV7255262.1"/>
    <property type="molecule type" value="Genomic_DNA"/>
</dbReference>
<evidence type="ECO:0000313" key="5">
    <source>
        <dbReference type="Proteomes" id="UP000722336"/>
    </source>
</evidence>
<dbReference type="Pfam" id="PF13458">
    <property type="entry name" value="Peripla_BP_6"/>
    <property type="match status" value="1"/>
</dbReference>
<dbReference type="PROSITE" id="PS51257">
    <property type="entry name" value="PROKAR_LIPOPROTEIN"/>
    <property type="match status" value="1"/>
</dbReference>
<dbReference type="InterPro" id="IPR028081">
    <property type="entry name" value="Leu-bd"/>
</dbReference>
<dbReference type="PANTHER" id="PTHR30483:SF6">
    <property type="entry name" value="PERIPLASMIC BINDING PROTEIN OF ABC TRANSPORTER FOR NATURAL AMINO ACIDS"/>
    <property type="match status" value="1"/>
</dbReference>
<dbReference type="InterPro" id="IPR051010">
    <property type="entry name" value="BCAA_transport"/>
</dbReference>
<keyword evidence="5" id="KW-1185">Reference proteome</keyword>
<dbReference type="PANTHER" id="PTHR30483">
    <property type="entry name" value="LEUCINE-SPECIFIC-BINDING PROTEIN"/>
    <property type="match status" value="1"/>
</dbReference>
<dbReference type="CDD" id="cd06339">
    <property type="entry name" value="PBP1_YraM_LppC_lipoprotein-like"/>
    <property type="match status" value="1"/>
</dbReference>
<dbReference type="RefSeq" id="WP_218443536.1">
    <property type="nucleotide sequence ID" value="NZ_JAGSPA010000001.1"/>
</dbReference>
<organism evidence="4 5">
    <name type="scientific">Pacificimonas pallii</name>
    <dbReference type="NCBI Taxonomy" id="2827236"/>
    <lineage>
        <taxon>Bacteria</taxon>
        <taxon>Pseudomonadati</taxon>
        <taxon>Pseudomonadota</taxon>
        <taxon>Alphaproteobacteria</taxon>
        <taxon>Sphingomonadales</taxon>
        <taxon>Sphingosinicellaceae</taxon>
        <taxon>Pacificimonas</taxon>
    </lineage>
</organism>
<evidence type="ECO:0000256" key="2">
    <source>
        <dbReference type="ARBA" id="ARBA00022970"/>
    </source>
</evidence>
<sequence>MLKILASLKQGSFKKGSAAFAICALMLAGACTTTAVEDEGPVIAAPVEQEVEDTNTDIALPAVKNRVALLLPTTGPNARVGRSLANAANMALLDLGGGDIELEVYDTAANGPERAAQRAVDDGALVFLGPLMAENVRAIRAFARSRDIPVISYSNDAEVAGNGVYVMGFQPAQSIERVVNFARSRGIDRFAALIPSGTYGRRASDAFMASVNGAGGRVTAMETYERKKSALPASVRRLTDFEARTARAAQGGIVRADGTVAPVEERIAPVSFETLLIADGGAIASEFLQSLQRYGAGPGKVRYLGTELWNADGRIASARGLRGSWYASVPDARFNQFAGRYRAKFGGAPSRLSSLAYDSVLLVQGQAANWQLNAPFPMKSLSDPDGFVGLDGIFRFGANGVAQRGLEVQEVGPGGTKIISPAPRAFQNNRVSMLVN</sequence>
<evidence type="ECO:0000256" key="1">
    <source>
        <dbReference type="ARBA" id="ARBA00022729"/>
    </source>
</evidence>
<evidence type="ECO:0000259" key="3">
    <source>
        <dbReference type="Pfam" id="PF13458"/>
    </source>
</evidence>
<accession>A0ABS6SA62</accession>
<keyword evidence="2" id="KW-0813">Transport</keyword>
<comment type="caution">
    <text evidence="4">The sequence shown here is derived from an EMBL/GenBank/DDBJ whole genome shotgun (WGS) entry which is preliminary data.</text>
</comment>
<keyword evidence="2" id="KW-0029">Amino-acid transport</keyword>
<feature type="domain" description="Leucine-binding protein" evidence="3">
    <location>
        <begin position="66"/>
        <end position="363"/>
    </location>
</feature>
<evidence type="ECO:0000313" key="4">
    <source>
        <dbReference type="EMBL" id="MBV7255262.1"/>
    </source>
</evidence>
<protein>
    <submittedName>
        <fullName evidence="4">Penicillin-binding protein activator</fullName>
    </submittedName>
</protein>
<reference evidence="4 5" key="1">
    <citation type="submission" date="2021-04" db="EMBL/GenBank/DDBJ databases">
        <authorList>
            <person name="Pira H."/>
            <person name="Risdian C."/>
            <person name="Wink J."/>
        </authorList>
    </citation>
    <scope>NUCLEOTIDE SEQUENCE [LARGE SCALE GENOMIC DNA]</scope>
    <source>
        <strain evidence="4 5">WHA3</strain>
    </source>
</reference>